<protein>
    <submittedName>
        <fullName evidence="3">Nucleotide-binding universal stress protein, UspA family</fullName>
    </submittedName>
</protein>
<dbReference type="InterPro" id="IPR006016">
    <property type="entry name" value="UspA"/>
</dbReference>
<evidence type="ECO:0000313" key="4">
    <source>
        <dbReference type="Proteomes" id="UP000199019"/>
    </source>
</evidence>
<dbReference type="RefSeq" id="WP_091755410.1">
    <property type="nucleotide sequence ID" value="NZ_FOHB01000001.1"/>
</dbReference>
<dbReference type="InterPro" id="IPR014729">
    <property type="entry name" value="Rossmann-like_a/b/a_fold"/>
</dbReference>
<sequence>MVGTQDNQHDVARVVVGVDGSQPSRQALRWARTLAGCTGAVVEAVTVWTYPAAAGWGMVGGWDPEENARQVLEEALDAAYGNDRPPKLTTRVVQGPAAKSLLDASEGAQMLVVGSRGHGGFTGLLLGSVSAVCAEHAHVPVLVVHGEAPTR</sequence>
<gene>
    <name evidence="3" type="ORF">SAMN05216199_0727</name>
</gene>
<evidence type="ECO:0000256" key="1">
    <source>
        <dbReference type="ARBA" id="ARBA00008791"/>
    </source>
</evidence>
<dbReference type="AlphaFoldDB" id="A0A1H9QTZ0"/>
<feature type="domain" description="UspA" evidence="2">
    <location>
        <begin position="13"/>
        <end position="145"/>
    </location>
</feature>
<proteinExistence type="inferred from homology"/>
<reference evidence="4" key="1">
    <citation type="submission" date="2016-10" db="EMBL/GenBank/DDBJ databases">
        <authorList>
            <person name="Varghese N."/>
            <person name="Submissions S."/>
        </authorList>
    </citation>
    <scope>NUCLEOTIDE SEQUENCE [LARGE SCALE GENOMIC DNA]</scope>
    <source>
        <strain evidence="4">CGMCC 1.6963</strain>
    </source>
</reference>
<dbReference type="Pfam" id="PF00582">
    <property type="entry name" value="Usp"/>
    <property type="match status" value="1"/>
</dbReference>
<dbReference type="OrthoDB" id="6174426at2"/>
<dbReference type="SUPFAM" id="SSF52402">
    <property type="entry name" value="Adenine nucleotide alpha hydrolases-like"/>
    <property type="match status" value="1"/>
</dbReference>
<evidence type="ECO:0000259" key="2">
    <source>
        <dbReference type="Pfam" id="PF00582"/>
    </source>
</evidence>
<keyword evidence="4" id="KW-1185">Reference proteome</keyword>
<organism evidence="3 4">
    <name type="scientific">Pedococcus cremeus</name>
    <dbReference type="NCBI Taxonomy" id="587636"/>
    <lineage>
        <taxon>Bacteria</taxon>
        <taxon>Bacillati</taxon>
        <taxon>Actinomycetota</taxon>
        <taxon>Actinomycetes</taxon>
        <taxon>Micrococcales</taxon>
        <taxon>Intrasporangiaceae</taxon>
        <taxon>Pedococcus</taxon>
    </lineage>
</organism>
<dbReference type="InterPro" id="IPR006015">
    <property type="entry name" value="Universal_stress_UspA"/>
</dbReference>
<dbReference type="Proteomes" id="UP000199019">
    <property type="component" value="Unassembled WGS sequence"/>
</dbReference>
<dbReference type="STRING" id="587636.SAMN05216199_0727"/>
<comment type="similarity">
    <text evidence="1">Belongs to the universal stress protein A family.</text>
</comment>
<dbReference type="EMBL" id="FOHB01000001">
    <property type="protein sequence ID" value="SER63183.1"/>
    <property type="molecule type" value="Genomic_DNA"/>
</dbReference>
<dbReference type="Gene3D" id="3.40.50.620">
    <property type="entry name" value="HUPs"/>
    <property type="match status" value="1"/>
</dbReference>
<accession>A0A1H9QTZ0</accession>
<dbReference type="PRINTS" id="PR01438">
    <property type="entry name" value="UNVRSLSTRESS"/>
</dbReference>
<evidence type="ECO:0000313" key="3">
    <source>
        <dbReference type="EMBL" id="SER63183.1"/>
    </source>
</evidence>
<dbReference type="PANTHER" id="PTHR46553">
    <property type="entry name" value="ADENINE NUCLEOTIDE ALPHA HYDROLASES-LIKE SUPERFAMILY PROTEIN"/>
    <property type="match status" value="1"/>
</dbReference>
<name>A0A1H9QTZ0_9MICO</name>
<dbReference type="PANTHER" id="PTHR46553:SF3">
    <property type="entry name" value="ADENINE NUCLEOTIDE ALPHA HYDROLASES-LIKE SUPERFAMILY PROTEIN"/>
    <property type="match status" value="1"/>
</dbReference>